<evidence type="ECO:0000313" key="2">
    <source>
        <dbReference type="EMBL" id="CAH1789813.1"/>
    </source>
</evidence>
<evidence type="ECO:0000256" key="1">
    <source>
        <dbReference type="SAM" id="MobiDB-lite"/>
    </source>
</evidence>
<keyword evidence="3" id="KW-1185">Reference proteome</keyword>
<dbReference type="FunFam" id="4.10.1110.10:FF:000001">
    <property type="entry name" value="Zinc finger AN1-type containing 6"/>
    <property type="match status" value="1"/>
</dbReference>
<protein>
    <submittedName>
        <fullName evidence="2">Uncharacterized protein</fullName>
    </submittedName>
</protein>
<dbReference type="Pfam" id="PF01428">
    <property type="entry name" value="zf-AN1"/>
    <property type="match status" value="1"/>
</dbReference>
<dbReference type="Gene3D" id="1.20.5.4770">
    <property type="match status" value="1"/>
</dbReference>
<feature type="region of interest" description="Disordered" evidence="1">
    <location>
        <begin position="82"/>
        <end position="151"/>
    </location>
</feature>
<dbReference type="InterPro" id="IPR035896">
    <property type="entry name" value="AN1-like_Znf"/>
</dbReference>
<gene>
    <name evidence="2" type="ORF">OFUS_LOCUS15106</name>
</gene>
<sequence>MEQNENQNIASQLCRMGCGFFGNQQFEGMCSKCYKDHVKRKNQTQSSTSSVSSGRHSPVSSSVSSSSVTLSQAKAIVSAASTMATTSVPTTTPSVDTATPTVPSVNLSASTKDKDSSSEEGATGGAEVKTPIKNSEPDTSSDERDGKRPTKIKNRCTSCKKKVGLTGFPCRCGGLFCSLHRYSDKHDCQFNYKELAQEEIRKNNPVVVGQKIMKI</sequence>
<dbReference type="InterPro" id="IPR050652">
    <property type="entry name" value="AN1_A20_ZnFinger"/>
</dbReference>
<dbReference type="PANTHER" id="PTHR10634:SF149">
    <property type="entry name" value="AN1-TYPE DOMAIN-CONTAINING PROTEIN-RELATED"/>
    <property type="match status" value="1"/>
</dbReference>
<feature type="compositionally biased region" description="Low complexity" evidence="1">
    <location>
        <begin position="82"/>
        <end position="105"/>
    </location>
</feature>
<name>A0A8J1XS72_OWEFU</name>
<dbReference type="PROSITE" id="PS51039">
    <property type="entry name" value="ZF_AN1"/>
    <property type="match status" value="1"/>
</dbReference>
<evidence type="ECO:0000313" key="3">
    <source>
        <dbReference type="Proteomes" id="UP000749559"/>
    </source>
</evidence>
<feature type="compositionally biased region" description="Low complexity" evidence="1">
    <location>
        <begin position="46"/>
        <end position="68"/>
    </location>
</feature>
<dbReference type="SUPFAM" id="SSF118310">
    <property type="entry name" value="AN1-like Zinc finger"/>
    <property type="match status" value="1"/>
</dbReference>
<dbReference type="PROSITE" id="PS51036">
    <property type="entry name" value="ZF_A20"/>
    <property type="match status" value="1"/>
</dbReference>
<proteinExistence type="predicted"/>
<dbReference type="Proteomes" id="UP000749559">
    <property type="component" value="Unassembled WGS sequence"/>
</dbReference>
<dbReference type="Pfam" id="PF01754">
    <property type="entry name" value="zf-A20"/>
    <property type="match status" value="1"/>
</dbReference>
<dbReference type="Gene3D" id="4.10.1110.10">
    <property type="entry name" value="AN1-like Zinc finger"/>
    <property type="match status" value="1"/>
</dbReference>
<dbReference type="AlphaFoldDB" id="A0A8J1XS72"/>
<accession>A0A8J1XS72</accession>
<dbReference type="InterPro" id="IPR000058">
    <property type="entry name" value="Znf_AN1"/>
</dbReference>
<dbReference type="PANTHER" id="PTHR10634">
    <property type="entry name" value="AN1-TYPE ZINC FINGER PROTEIN"/>
    <property type="match status" value="1"/>
</dbReference>
<dbReference type="OrthoDB" id="428577at2759"/>
<dbReference type="EMBL" id="CAIIXF020000007">
    <property type="protein sequence ID" value="CAH1789813.1"/>
    <property type="molecule type" value="Genomic_DNA"/>
</dbReference>
<feature type="region of interest" description="Disordered" evidence="1">
    <location>
        <begin position="42"/>
        <end position="68"/>
    </location>
</feature>
<reference evidence="2" key="1">
    <citation type="submission" date="2022-03" db="EMBL/GenBank/DDBJ databases">
        <authorList>
            <person name="Martin C."/>
        </authorList>
    </citation>
    <scope>NUCLEOTIDE SEQUENCE</scope>
</reference>
<dbReference type="InterPro" id="IPR002653">
    <property type="entry name" value="Znf_A20"/>
</dbReference>
<dbReference type="SMART" id="SM00259">
    <property type="entry name" value="ZnF_A20"/>
    <property type="match status" value="1"/>
</dbReference>
<dbReference type="SUPFAM" id="SSF57716">
    <property type="entry name" value="Glucocorticoid receptor-like (DNA-binding domain)"/>
    <property type="match status" value="1"/>
</dbReference>
<dbReference type="GO" id="GO:0003677">
    <property type="term" value="F:DNA binding"/>
    <property type="evidence" value="ECO:0007669"/>
    <property type="project" value="InterPro"/>
</dbReference>
<comment type="caution">
    <text evidence="2">The sequence shown here is derived from an EMBL/GenBank/DDBJ whole genome shotgun (WGS) entry which is preliminary data.</text>
</comment>
<dbReference type="GO" id="GO:0008270">
    <property type="term" value="F:zinc ion binding"/>
    <property type="evidence" value="ECO:0007669"/>
    <property type="project" value="InterPro"/>
</dbReference>
<organism evidence="2 3">
    <name type="scientific">Owenia fusiformis</name>
    <name type="common">Polychaete worm</name>
    <dbReference type="NCBI Taxonomy" id="6347"/>
    <lineage>
        <taxon>Eukaryota</taxon>
        <taxon>Metazoa</taxon>
        <taxon>Spiralia</taxon>
        <taxon>Lophotrochozoa</taxon>
        <taxon>Annelida</taxon>
        <taxon>Polychaeta</taxon>
        <taxon>Sedentaria</taxon>
        <taxon>Canalipalpata</taxon>
        <taxon>Sabellida</taxon>
        <taxon>Oweniida</taxon>
        <taxon>Oweniidae</taxon>
        <taxon>Owenia</taxon>
    </lineage>
</organism>
<dbReference type="SMART" id="SM00154">
    <property type="entry name" value="ZnF_AN1"/>
    <property type="match status" value="1"/>
</dbReference>